<dbReference type="PROSITE" id="PS00444">
    <property type="entry name" value="POLYPRENYL_SYNTHASE_2"/>
    <property type="match status" value="1"/>
</dbReference>
<dbReference type="CDD" id="cd00685">
    <property type="entry name" value="Trans_IPPS_HT"/>
    <property type="match status" value="1"/>
</dbReference>
<dbReference type="GO" id="GO:0046872">
    <property type="term" value="F:metal ion binding"/>
    <property type="evidence" value="ECO:0007669"/>
    <property type="project" value="UniProtKB-KW"/>
</dbReference>
<evidence type="ECO:0000256" key="5">
    <source>
        <dbReference type="RuleBase" id="RU004466"/>
    </source>
</evidence>
<keyword evidence="7" id="KW-1185">Reference proteome</keyword>
<dbReference type="GO" id="GO:0005737">
    <property type="term" value="C:cytoplasm"/>
    <property type="evidence" value="ECO:0007669"/>
    <property type="project" value="TreeGrafter"/>
</dbReference>
<dbReference type="PANTHER" id="PTHR11525:SF0">
    <property type="entry name" value="FARNESYL PYROPHOSPHATE SYNTHASE"/>
    <property type="match status" value="1"/>
</dbReference>
<dbReference type="Proteomes" id="UP001149090">
    <property type="component" value="Unassembled WGS sequence"/>
</dbReference>
<dbReference type="InterPro" id="IPR008949">
    <property type="entry name" value="Isoprenoid_synthase_dom_sf"/>
</dbReference>
<comment type="caution">
    <text evidence="6">The sequence shown here is derived from an EMBL/GenBank/DDBJ whole genome shotgun (WGS) entry which is preliminary data.</text>
</comment>
<dbReference type="Pfam" id="PF00348">
    <property type="entry name" value="polyprenyl_synt"/>
    <property type="match status" value="1"/>
</dbReference>
<dbReference type="GO" id="GO:0004337">
    <property type="term" value="F:(2E,6E)-farnesyl diphosphate synthase activity"/>
    <property type="evidence" value="ECO:0007669"/>
    <property type="project" value="TreeGrafter"/>
</dbReference>
<dbReference type="SFLD" id="SFLDG01017">
    <property type="entry name" value="Polyprenyl_Transferase_Like"/>
    <property type="match status" value="1"/>
</dbReference>
<accession>A0A9Q0LAJ6</accession>
<dbReference type="SUPFAM" id="SSF48576">
    <property type="entry name" value="Terpenoid synthases"/>
    <property type="match status" value="1"/>
</dbReference>
<protein>
    <submittedName>
        <fullName evidence="6">Farnesyl-pyrophosphate synthetase</fullName>
    </submittedName>
</protein>
<dbReference type="GO" id="GO:0004161">
    <property type="term" value="F:dimethylallyltranstransferase activity"/>
    <property type="evidence" value="ECO:0007669"/>
    <property type="project" value="TreeGrafter"/>
</dbReference>
<reference evidence="6" key="1">
    <citation type="submission" date="2022-10" db="EMBL/GenBank/DDBJ databases">
        <title>Novel sulphate-reducing endosymbionts in the free-living metamonad Anaeramoeba.</title>
        <authorList>
            <person name="Jerlstrom-Hultqvist J."/>
            <person name="Cepicka I."/>
            <person name="Gallot-Lavallee L."/>
            <person name="Salas-Leiva D."/>
            <person name="Curtis B.A."/>
            <person name="Zahonova K."/>
            <person name="Pipaliya S."/>
            <person name="Dacks J."/>
            <person name="Roger A.J."/>
        </authorList>
    </citation>
    <scope>NUCLEOTIDE SEQUENCE</scope>
    <source>
        <strain evidence="6">BMAN</strain>
    </source>
</reference>
<sequence>MSENYRELLLNEFPKIVEEIINSMKTKIPKLALDHLKKNIEYNVPHGKLTRGITVIETFKSFLNDADSEKLKKAIILGWTVEFLQGFFLVADDIMDKSLMRRGQTCWYKLESIGEIAINDSFILENILYKLLKTHFKNDKIYLELMNIFHKISWKTEMGQMLDLLSTPPNTTPNFETFTKEYHEQIVNLKTAYYSFYLPVALGVILASNYREDLNTKQLLKEAKPILLEMGKYFQIQDDYLDCYGDPQILGKIGTDIQDGKCSWLIVQALEIADENQKQLLYKNYSHDSPKSISIIKKIYQELDLDSKFHTYENVAFENLEKLIESLKIFPKEILRNFLLKIFKRKK</sequence>
<dbReference type="InterPro" id="IPR039702">
    <property type="entry name" value="FPS1-like"/>
</dbReference>
<evidence type="ECO:0000256" key="4">
    <source>
        <dbReference type="ARBA" id="ARBA00022842"/>
    </source>
</evidence>
<evidence type="ECO:0000256" key="3">
    <source>
        <dbReference type="ARBA" id="ARBA00022723"/>
    </source>
</evidence>
<dbReference type="OMA" id="CSWVVNQ"/>
<dbReference type="AlphaFoldDB" id="A0A9Q0LAJ6"/>
<dbReference type="OrthoDB" id="10257492at2759"/>
<evidence type="ECO:0000313" key="7">
    <source>
        <dbReference type="Proteomes" id="UP001149090"/>
    </source>
</evidence>
<dbReference type="SFLD" id="SFLDS00005">
    <property type="entry name" value="Isoprenoid_Synthase_Type_I"/>
    <property type="match status" value="1"/>
</dbReference>
<dbReference type="EMBL" id="JAPDFW010000105">
    <property type="protein sequence ID" value="KAJ5069332.1"/>
    <property type="molecule type" value="Genomic_DNA"/>
</dbReference>
<organism evidence="6 7">
    <name type="scientific">Anaeramoeba ignava</name>
    <name type="common">Anaerobic marine amoeba</name>
    <dbReference type="NCBI Taxonomy" id="1746090"/>
    <lineage>
        <taxon>Eukaryota</taxon>
        <taxon>Metamonada</taxon>
        <taxon>Anaeramoebidae</taxon>
        <taxon>Anaeramoeba</taxon>
    </lineage>
</organism>
<comment type="cofactor">
    <cofactor evidence="1">
        <name>Mg(2+)</name>
        <dbReference type="ChEBI" id="CHEBI:18420"/>
    </cofactor>
</comment>
<evidence type="ECO:0000313" key="6">
    <source>
        <dbReference type="EMBL" id="KAJ5069332.1"/>
    </source>
</evidence>
<gene>
    <name evidence="6" type="ORF">M0811_11675</name>
</gene>
<keyword evidence="3" id="KW-0479">Metal-binding</keyword>
<name>A0A9Q0LAJ6_ANAIG</name>
<dbReference type="PROSITE" id="PS00723">
    <property type="entry name" value="POLYPRENYL_SYNTHASE_1"/>
    <property type="match status" value="1"/>
</dbReference>
<keyword evidence="2 5" id="KW-0808">Transferase</keyword>
<dbReference type="InterPro" id="IPR033749">
    <property type="entry name" value="Polyprenyl_synt_CS"/>
</dbReference>
<comment type="similarity">
    <text evidence="5">Belongs to the FPP/GGPP synthase family.</text>
</comment>
<keyword evidence="4" id="KW-0460">Magnesium</keyword>
<proteinExistence type="inferred from homology"/>
<dbReference type="InterPro" id="IPR000092">
    <property type="entry name" value="Polyprenyl_synt"/>
</dbReference>
<dbReference type="Gene3D" id="1.10.600.10">
    <property type="entry name" value="Farnesyl Diphosphate Synthase"/>
    <property type="match status" value="1"/>
</dbReference>
<dbReference type="PANTHER" id="PTHR11525">
    <property type="entry name" value="FARNESYL-PYROPHOSPHATE SYNTHETASE"/>
    <property type="match status" value="1"/>
</dbReference>
<evidence type="ECO:0000256" key="1">
    <source>
        <dbReference type="ARBA" id="ARBA00001946"/>
    </source>
</evidence>
<evidence type="ECO:0000256" key="2">
    <source>
        <dbReference type="ARBA" id="ARBA00022679"/>
    </source>
</evidence>
<dbReference type="GO" id="GO:0045337">
    <property type="term" value="P:farnesyl diphosphate biosynthetic process"/>
    <property type="evidence" value="ECO:0007669"/>
    <property type="project" value="TreeGrafter"/>
</dbReference>